<dbReference type="PANTHER" id="PTHR38451:SF1">
    <property type="entry name" value="TRNA (ADENINE(22)-N(1))-METHYLTRANSFERASE"/>
    <property type="match status" value="1"/>
</dbReference>
<dbReference type="SUPFAM" id="SSF53335">
    <property type="entry name" value="S-adenosyl-L-methionine-dependent methyltransferases"/>
    <property type="match status" value="1"/>
</dbReference>
<dbReference type="OrthoDB" id="5881184at2"/>
<dbReference type="PATRIC" id="fig|1121290.3.peg.364"/>
<dbReference type="GO" id="GO:0160105">
    <property type="term" value="F:tRNA (adenine(22)-N1)-methyltransferase activity"/>
    <property type="evidence" value="ECO:0007669"/>
    <property type="project" value="UniProtKB-EC"/>
</dbReference>
<protein>
    <submittedName>
        <fullName evidence="1">tRNA (Adenine(22)-N(1))-methyltransferase</fullName>
        <ecNumber evidence="1">2.1.1.217</ecNumber>
    </submittedName>
</protein>
<keyword evidence="1" id="KW-0808">Transferase</keyword>
<sequence>MEISLRLEKIALMVDKCYCCADIGTDHGYIPVYLLKNNICIKSIASDINKLPLEKAMRNINNNYLEKSIECRLGSGLNTLKIKEAQGVIIAGMGGNLIKDIIEERIDIFKHFDFAVLQPVQNPEVLRKYIYEKGFDILDEELCIDENKFYEIIKVKYNTNKREKDDIYYEISDTLLKKKHPLLKEYINEKINKYNKILEFIKEDTKLASNRKKEINCNIQKLKELLVKCL</sequence>
<dbReference type="InterPro" id="IPR029063">
    <property type="entry name" value="SAM-dependent_MTases_sf"/>
</dbReference>
<dbReference type="InterPro" id="IPR006901">
    <property type="entry name" value="TrmK"/>
</dbReference>
<keyword evidence="1" id="KW-0489">Methyltransferase</keyword>
<dbReference type="AlphaFoldDB" id="A0A1E8F127"/>
<name>A0A1E8F127_9CLOT</name>
<dbReference type="PIRSF" id="PIRSF018637">
    <property type="entry name" value="TrmK"/>
    <property type="match status" value="1"/>
</dbReference>
<reference evidence="1 2" key="1">
    <citation type="submission" date="2016-06" db="EMBL/GenBank/DDBJ databases">
        <title>Genome sequence of Clostridium acetireducens DSM 10703.</title>
        <authorList>
            <person name="Poehlein A."/>
            <person name="Fluechter S."/>
            <person name="Duerre P."/>
            <person name="Daniel R."/>
        </authorList>
    </citation>
    <scope>NUCLEOTIDE SEQUENCE [LARGE SCALE GENOMIC DNA]</scope>
    <source>
        <strain evidence="1 2">DSM 10703</strain>
    </source>
</reference>
<gene>
    <name evidence="1" type="primary">trmK</name>
    <name evidence="1" type="ORF">CLOACE_03580</name>
</gene>
<dbReference type="Gene3D" id="3.40.50.150">
    <property type="entry name" value="Vaccinia Virus protein VP39"/>
    <property type="match status" value="1"/>
</dbReference>
<dbReference type="GO" id="GO:0032259">
    <property type="term" value="P:methylation"/>
    <property type="evidence" value="ECO:0007669"/>
    <property type="project" value="UniProtKB-KW"/>
</dbReference>
<dbReference type="Proteomes" id="UP000175744">
    <property type="component" value="Unassembled WGS sequence"/>
</dbReference>
<proteinExistence type="predicted"/>
<accession>A0A1E8F127</accession>
<dbReference type="Pfam" id="PF04816">
    <property type="entry name" value="TrmK"/>
    <property type="match status" value="1"/>
</dbReference>
<evidence type="ECO:0000313" key="1">
    <source>
        <dbReference type="EMBL" id="OFI07167.1"/>
    </source>
</evidence>
<dbReference type="PANTHER" id="PTHR38451">
    <property type="entry name" value="TRNA (ADENINE(22)-N(1))-METHYLTRANSFERASE"/>
    <property type="match status" value="1"/>
</dbReference>
<keyword evidence="2" id="KW-1185">Reference proteome</keyword>
<comment type="caution">
    <text evidence="1">The sequence shown here is derived from an EMBL/GenBank/DDBJ whole genome shotgun (WGS) entry which is preliminary data.</text>
</comment>
<dbReference type="EMBL" id="LZFO01000004">
    <property type="protein sequence ID" value="OFI07167.1"/>
    <property type="molecule type" value="Genomic_DNA"/>
</dbReference>
<organism evidence="1 2">
    <name type="scientific">Clostridium acetireducens DSM 10703</name>
    <dbReference type="NCBI Taxonomy" id="1121290"/>
    <lineage>
        <taxon>Bacteria</taxon>
        <taxon>Bacillati</taxon>
        <taxon>Bacillota</taxon>
        <taxon>Clostridia</taxon>
        <taxon>Eubacteriales</taxon>
        <taxon>Clostridiaceae</taxon>
        <taxon>Clostridium</taxon>
    </lineage>
</organism>
<dbReference type="RefSeq" id="WP_070109330.1">
    <property type="nucleotide sequence ID" value="NZ_LZFO01000004.1"/>
</dbReference>
<dbReference type="STRING" id="1121290.CLAOCE_03580"/>
<dbReference type="EC" id="2.1.1.217" evidence="1"/>
<evidence type="ECO:0000313" key="2">
    <source>
        <dbReference type="Proteomes" id="UP000175744"/>
    </source>
</evidence>